<keyword evidence="2" id="KW-1185">Reference proteome</keyword>
<sequence>MQEPHGPPPPSHPTLISADLYGIGFIGVYTPALRWDHLQDTHGQSPPIWETNQAASFIGVIDICCPGGRFEHPAAYRHPGGI</sequence>
<accession>A0AAE3VE69</accession>
<proteinExistence type="predicted"/>
<dbReference type="EMBL" id="JAUSVL010000001">
    <property type="protein sequence ID" value="MDQ0288675.1"/>
    <property type="molecule type" value="Genomic_DNA"/>
</dbReference>
<reference evidence="1" key="1">
    <citation type="submission" date="2023-07" db="EMBL/GenBank/DDBJ databases">
        <title>Genomic Encyclopedia of Type Strains, Phase IV (KMG-IV): sequencing the most valuable type-strain genomes for metagenomic binning, comparative biology and taxonomic classification.</title>
        <authorList>
            <person name="Goeker M."/>
        </authorList>
    </citation>
    <scope>NUCLEOTIDE SEQUENCE</scope>
    <source>
        <strain evidence="1">DSM 24202</strain>
    </source>
</reference>
<dbReference type="AlphaFoldDB" id="A0AAE3VE69"/>
<dbReference type="Proteomes" id="UP001238163">
    <property type="component" value="Unassembled WGS sequence"/>
</dbReference>
<comment type="caution">
    <text evidence="1">The sequence shown here is derived from an EMBL/GenBank/DDBJ whole genome shotgun (WGS) entry which is preliminary data.</text>
</comment>
<evidence type="ECO:0000313" key="2">
    <source>
        <dbReference type="Proteomes" id="UP001238163"/>
    </source>
</evidence>
<dbReference type="RefSeq" id="WP_307260008.1">
    <property type="nucleotide sequence ID" value="NZ_JAUSVL010000001.1"/>
</dbReference>
<protein>
    <submittedName>
        <fullName evidence="1">Uncharacterized protein</fullName>
    </submittedName>
</protein>
<evidence type="ECO:0000313" key="1">
    <source>
        <dbReference type="EMBL" id="MDQ0288675.1"/>
    </source>
</evidence>
<name>A0AAE3VE69_9BACT</name>
<gene>
    <name evidence="1" type="ORF">J3R75_000782</name>
</gene>
<organism evidence="1 2">
    <name type="scientific">Oligosphaera ethanolica</name>
    <dbReference type="NCBI Taxonomy" id="760260"/>
    <lineage>
        <taxon>Bacteria</taxon>
        <taxon>Pseudomonadati</taxon>
        <taxon>Lentisphaerota</taxon>
        <taxon>Oligosphaeria</taxon>
        <taxon>Oligosphaerales</taxon>
        <taxon>Oligosphaeraceae</taxon>
        <taxon>Oligosphaera</taxon>
    </lineage>
</organism>